<name>A0A0A9FM01_ARUDO</name>
<proteinExistence type="predicted"/>
<sequence length="48" mass="5550">MISHSTNLKGWCQRYGNRGPLNCTYTDTAWQIWQCIYALGSTRWEPAA</sequence>
<organism evidence="1">
    <name type="scientific">Arundo donax</name>
    <name type="common">Giant reed</name>
    <name type="synonym">Donax arundinaceus</name>
    <dbReference type="NCBI Taxonomy" id="35708"/>
    <lineage>
        <taxon>Eukaryota</taxon>
        <taxon>Viridiplantae</taxon>
        <taxon>Streptophyta</taxon>
        <taxon>Embryophyta</taxon>
        <taxon>Tracheophyta</taxon>
        <taxon>Spermatophyta</taxon>
        <taxon>Magnoliopsida</taxon>
        <taxon>Liliopsida</taxon>
        <taxon>Poales</taxon>
        <taxon>Poaceae</taxon>
        <taxon>PACMAD clade</taxon>
        <taxon>Arundinoideae</taxon>
        <taxon>Arundineae</taxon>
        <taxon>Arundo</taxon>
    </lineage>
</organism>
<dbReference type="EMBL" id="GBRH01184514">
    <property type="protein sequence ID" value="JAE13382.1"/>
    <property type="molecule type" value="Transcribed_RNA"/>
</dbReference>
<evidence type="ECO:0000313" key="1">
    <source>
        <dbReference type="EMBL" id="JAE13382.1"/>
    </source>
</evidence>
<reference evidence="1" key="1">
    <citation type="submission" date="2014-09" db="EMBL/GenBank/DDBJ databases">
        <authorList>
            <person name="Magalhaes I.L.F."/>
            <person name="Oliveira U."/>
            <person name="Santos F.R."/>
            <person name="Vidigal T.H.D.A."/>
            <person name="Brescovit A.D."/>
            <person name="Santos A.J."/>
        </authorList>
    </citation>
    <scope>NUCLEOTIDE SEQUENCE</scope>
    <source>
        <tissue evidence="1">Shoot tissue taken approximately 20 cm above the soil surface</tissue>
    </source>
</reference>
<protein>
    <submittedName>
        <fullName evidence="1">Uncharacterized protein</fullName>
    </submittedName>
</protein>
<reference evidence="1" key="2">
    <citation type="journal article" date="2015" name="Data Brief">
        <title>Shoot transcriptome of the giant reed, Arundo donax.</title>
        <authorList>
            <person name="Barrero R.A."/>
            <person name="Guerrero F.D."/>
            <person name="Moolhuijzen P."/>
            <person name="Goolsby J.A."/>
            <person name="Tidwell J."/>
            <person name="Bellgard S.E."/>
            <person name="Bellgard M.I."/>
        </authorList>
    </citation>
    <scope>NUCLEOTIDE SEQUENCE</scope>
    <source>
        <tissue evidence="1">Shoot tissue taken approximately 20 cm above the soil surface</tissue>
    </source>
</reference>
<accession>A0A0A9FM01</accession>
<dbReference type="AlphaFoldDB" id="A0A0A9FM01"/>